<protein>
    <submittedName>
        <fullName evidence="1">Uncharacterized protein</fullName>
    </submittedName>
</protein>
<reference evidence="1" key="1">
    <citation type="submission" date="2022-11" db="EMBL/GenBank/DDBJ databases">
        <title>Centuries of genome instability and evolution in soft-shell clam transmissible cancer (bioRxiv).</title>
        <authorList>
            <person name="Hart S.F.M."/>
            <person name="Yonemitsu M.A."/>
            <person name="Giersch R.M."/>
            <person name="Beal B.F."/>
            <person name="Arriagada G."/>
            <person name="Davis B.W."/>
            <person name="Ostrander E.A."/>
            <person name="Goff S.P."/>
            <person name="Metzger M.J."/>
        </authorList>
    </citation>
    <scope>NUCLEOTIDE SEQUENCE</scope>
    <source>
        <strain evidence="1">MELC-2E11</strain>
        <tissue evidence="1">Siphon/mantle</tissue>
    </source>
</reference>
<organism evidence="1 2">
    <name type="scientific">Mya arenaria</name>
    <name type="common">Soft-shell clam</name>
    <dbReference type="NCBI Taxonomy" id="6604"/>
    <lineage>
        <taxon>Eukaryota</taxon>
        <taxon>Metazoa</taxon>
        <taxon>Spiralia</taxon>
        <taxon>Lophotrochozoa</taxon>
        <taxon>Mollusca</taxon>
        <taxon>Bivalvia</taxon>
        <taxon>Autobranchia</taxon>
        <taxon>Heteroconchia</taxon>
        <taxon>Euheterodonta</taxon>
        <taxon>Imparidentia</taxon>
        <taxon>Neoheterodontei</taxon>
        <taxon>Myida</taxon>
        <taxon>Myoidea</taxon>
        <taxon>Myidae</taxon>
        <taxon>Mya</taxon>
    </lineage>
</organism>
<dbReference type="EMBL" id="CP111017">
    <property type="protein sequence ID" value="WAR08249.1"/>
    <property type="molecule type" value="Genomic_DNA"/>
</dbReference>
<evidence type="ECO:0000313" key="2">
    <source>
        <dbReference type="Proteomes" id="UP001164746"/>
    </source>
</evidence>
<sequence>MDIIVQRTKVIVEHISAQQPMQRFFDARRADLNRTFMSLDSEVYATTWGERQNNSIENDLTIGRYNQRGDPMRDRVKSIVITDRLMPGRMSTHGYWSKKPYKKSIVKESYAVLKHYRTCRKEWMKNNGAMCYKLIKRHEDNTLVQVADLIRENVINVMERIKEEMSLVAMDIIVQRTKVIVDHISAQQPMQRFFDARRADLNRTSIVNESYAVLKHYRTCRMEWMNNNGTLCYKLIERHEDNTLVQVADLIRVNVMNVMDVIKATMNYSSC</sequence>
<proteinExistence type="predicted"/>
<dbReference type="Proteomes" id="UP001164746">
    <property type="component" value="Chromosome 6"/>
</dbReference>
<keyword evidence="2" id="KW-1185">Reference proteome</keyword>
<gene>
    <name evidence="1" type="ORF">MAR_018207</name>
</gene>
<name>A0ABY7EGG6_MYAAR</name>
<accession>A0ABY7EGG6</accession>
<evidence type="ECO:0000313" key="1">
    <source>
        <dbReference type="EMBL" id="WAR08249.1"/>
    </source>
</evidence>